<organism evidence="3 4">
    <name type="scientific">Marinobacterium lutimaris</name>
    <dbReference type="NCBI Taxonomy" id="568106"/>
    <lineage>
        <taxon>Bacteria</taxon>
        <taxon>Pseudomonadati</taxon>
        <taxon>Pseudomonadota</taxon>
        <taxon>Gammaproteobacteria</taxon>
        <taxon>Oceanospirillales</taxon>
        <taxon>Oceanospirillaceae</taxon>
        <taxon>Marinobacterium</taxon>
    </lineage>
</organism>
<dbReference type="EMBL" id="FNVQ01000001">
    <property type="protein sequence ID" value="SEF73751.1"/>
    <property type="molecule type" value="Genomic_DNA"/>
</dbReference>
<sequence>MTSVLDPLNIGQSIGNRLSAMPQPGGDGATVDCKKSVNILPLRYSAVYAEDEDVVALNSVPEYKGAPVADINLSRGKYAARFLREGYLYVLLNRLGTYRWEHCYYVSPDALLSHINPYEPTRKGGGLSYFTINDAEDVSEGYMLFLPDPLSVRMLDRIKSSSRLRESLQQFPISELAQSCVGESVIPSTLLDTEVAEFVGHQDESVCELLQKQTFPPLTNPFDEAAQPANLKNYWSRFDGIHRALDGVRGFAVVLADAIGITQELNNHRNDALESLRDWMEKEDEKGLTNEQRFYTSELIRDLRESYVKGRVNGFAQRDLTRFRSQVGLKYMPHVRVVGEAEIGGRREPTERDVELVEEYEERQATILEESTRRITAERTTEFQHEYDSTYAPLLNQNARQTFDDSMADESRRQETLLANRVQDHLAWLQGDPFLNALDLYDSRDPIRGWAYSIQAVQATVGMEASEEGAALVSQWCRNIKMNDRSNLIWAVYCLNQYDIRRAGQQDIVAFRAKDTLAANSNDDSWLGPHPERIIQGFKHLIAAFNTANAALEGPPDWFRSGRLGLTMAWYTQVMKGFFEKASIAPLDRGTLRISFGLMRAQLARDAAKIAINRRWFNKGSARELAKAKRYLARDMETALGGAASDFMQFRLGVVVAIIESFVLYEALSKQDKDSRDYMQMAGAFIVVAGSIADTAAAGANMVMVMGKYRATDVGSALRFRLGGFSFWGGMLGSVGACFGAIDDAIEATKLLRRGDNTLLASAYGLRFFANVGIAILGTAVTLASSVAFLSRIADQGKSVLAKRLASLLLPLARTLASAAIRGVVLLGFALVSWAAIIITIGLWIFGDDALEEWCKRCVFAREAKPDYYDDYAEEVGAFHHALQDVT</sequence>
<dbReference type="CDD" id="cd20707">
    <property type="entry name" value="MIX_III"/>
    <property type="match status" value="1"/>
</dbReference>
<dbReference type="InterPro" id="IPR048126">
    <property type="entry name" value="Toxin_VasX"/>
</dbReference>
<protein>
    <recommendedName>
        <fullName evidence="2">Toxin VasX N-terminal region domain-containing protein</fullName>
    </recommendedName>
</protein>
<evidence type="ECO:0000313" key="4">
    <source>
        <dbReference type="Proteomes" id="UP000236745"/>
    </source>
</evidence>
<evidence type="ECO:0000313" key="3">
    <source>
        <dbReference type="EMBL" id="SEF73751.1"/>
    </source>
</evidence>
<keyword evidence="1" id="KW-0472">Membrane</keyword>
<evidence type="ECO:0000256" key="1">
    <source>
        <dbReference type="SAM" id="Phobius"/>
    </source>
</evidence>
<keyword evidence="1" id="KW-0812">Transmembrane</keyword>
<feature type="transmembrane region" description="Helical" evidence="1">
    <location>
        <begin position="819"/>
        <end position="847"/>
    </location>
</feature>
<proteinExistence type="predicted"/>
<dbReference type="RefSeq" id="WP_104001366.1">
    <property type="nucleotide sequence ID" value="NZ_FNVQ01000001.1"/>
</dbReference>
<accession>A0A1H5UH90</accession>
<feature type="domain" description="Toxin VasX N-terminal region" evidence="2">
    <location>
        <begin position="33"/>
        <end position="175"/>
    </location>
</feature>
<keyword evidence="1" id="KW-1133">Transmembrane helix</keyword>
<dbReference type="AlphaFoldDB" id="A0A1H5UH90"/>
<evidence type="ECO:0000259" key="2">
    <source>
        <dbReference type="Pfam" id="PF20249"/>
    </source>
</evidence>
<feature type="transmembrane region" description="Helical" evidence="1">
    <location>
        <begin position="725"/>
        <end position="746"/>
    </location>
</feature>
<keyword evidence="4" id="KW-1185">Reference proteome</keyword>
<feature type="transmembrane region" description="Helical" evidence="1">
    <location>
        <begin position="766"/>
        <end position="790"/>
    </location>
</feature>
<dbReference type="NCBIfam" id="NF041559">
    <property type="entry name" value="BTH_I2691_fam"/>
    <property type="match status" value="1"/>
</dbReference>
<name>A0A1H5UH90_9GAMM</name>
<feature type="transmembrane region" description="Helical" evidence="1">
    <location>
        <begin position="681"/>
        <end position="705"/>
    </location>
</feature>
<dbReference type="OrthoDB" id="6178961at2"/>
<reference evidence="3 4" key="1">
    <citation type="submission" date="2016-10" db="EMBL/GenBank/DDBJ databases">
        <authorList>
            <person name="de Groot N.N."/>
        </authorList>
    </citation>
    <scope>NUCLEOTIDE SEQUENCE [LARGE SCALE GENOMIC DNA]</scope>
    <source>
        <strain evidence="3 4">DSM 22012</strain>
    </source>
</reference>
<dbReference type="Pfam" id="PF20249">
    <property type="entry name" value="VasX_N"/>
    <property type="match status" value="1"/>
</dbReference>
<gene>
    <name evidence="3" type="ORF">SAMN05444390_101365</name>
</gene>
<dbReference type="InterPro" id="IPR046864">
    <property type="entry name" value="VasX_N"/>
</dbReference>
<dbReference type="Proteomes" id="UP000236745">
    <property type="component" value="Unassembled WGS sequence"/>
</dbReference>